<protein>
    <submittedName>
        <fullName evidence="1">Uncharacterized protein</fullName>
    </submittedName>
</protein>
<comment type="caution">
    <text evidence="1">The sequence shown here is derived from an EMBL/GenBank/DDBJ whole genome shotgun (WGS) entry which is preliminary data.</text>
</comment>
<evidence type="ECO:0000313" key="1">
    <source>
        <dbReference type="EMBL" id="MDT3427399.1"/>
    </source>
</evidence>
<name>A0ABU3H9A9_9BACL</name>
<gene>
    <name evidence="1" type="ORF">J2Z22_002962</name>
</gene>
<keyword evidence="2" id="KW-1185">Reference proteome</keyword>
<dbReference type="EMBL" id="JAUSUY010000012">
    <property type="protein sequence ID" value="MDT3427399.1"/>
    <property type="molecule type" value="Genomic_DNA"/>
</dbReference>
<dbReference type="RefSeq" id="WP_269636713.1">
    <property type="nucleotide sequence ID" value="NZ_JAUSUY010000012.1"/>
</dbReference>
<reference evidence="1 2" key="1">
    <citation type="submission" date="2023-07" db="EMBL/GenBank/DDBJ databases">
        <title>Genomic Encyclopedia of Type Strains, Phase IV (KMG-IV): sequencing the most valuable type-strain genomes for metagenomic binning, comparative biology and taxonomic classification.</title>
        <authorList>
            <person name="Goeker M."/>
        </authorList>
    </citation>
    <scope>NUCLEOTIDE SEQUENCE [LARGE SCALE GENOMIC DNA]</scope>
    <source>
        <strain evidence="1 2">T98</strain>
    </source>
</reference>
<accession>A0ABU3H9A9</accession>
<evidence type="ECO:0000313" key="2">
    <source>
        <dbReference type="Proteomes" id="UP001248709"/>
    </source>
</evidence>
<proteinExistence type="predicted"/>
<sequence length="44" mass="4841">MTQPAVFPLAASAVCMLGTPILTLIQPGQFILLCERELEEEIPR</sequence>
<organism evidence="1 2">
    <name type="scientific">Paenibacillus forsythiae</name>
    <dbReference type="NCBI Taxonomy" id="365616"/>
    <lineage>
        <taxon>Bacteria</taxon>
        <taxon>Bacillati</taxon>
        <taxon>Bacillota</taxon>
        <taxon>Bacilli</taxon>
        <taxon>Bacillales</taxon>
        <taxon>Paenibacillaceae</taxon>
        <taxon>Paenibacillus</taxon>
    </lineage>
</organism>
<dbReference type="Proteomes" id="UP001248709">
    <property type="component" value="Unassembled WGS sequence"/>
</dbReference>